<feature type="transmembrane region" description="Helical" evidence="1">
    <location>
        <begin position="114"/>
        <end position="134"/>
    </location>
</feature>
<name>A0ABR1T1F7_9PEZI</name>
<comment type="caution">
    <text evidence="2">The sequence shown here is derived from an EMBL/GenBank/DDBJ whole genome shotgun (WGS) entry which is preliminary data.</text>
</comment>
<evidence type="ECO:0000313" key="3">
    <source>
        <dbReference type="Proteomes" id="UP001444661"/>
    </source>
</evidence>
<keyword evidence="1" id="KW-1133">Transmembrane helix</keyword>
<gene>
    <name evidence="2" type="ORF">PG993_008317</name>
</gene>
<keyword evidence="1" id="KW-0812">Transmembrane</keyword>
<accession>A0ABR1T1F7</accession>
<protein>
    <submittedName>
        <fullName evidence="2">Uncharacterized protein</fullName>
    </submittedName>
</protein>
<dbReference type="EMBL" id="JAQQWK010000006">
    <property type="protein sequence ID" value="KAK8039906.1"/>
    <property type="molecule type" value="Genomic_DNA"/>
</dbReference>
<dbReference type="Proteomes" id="UP001444661">
    <property type="component" value="Unassembled WGS sequence"/>
</dbReference>
<proteinExistence type="predicted"/>
<sequence>MDPAGSTAAGAHVRAAIEPLRVAFGLVTNAVEQILDDGEKNTRAEELEAWERKASSLKTTSVSLDMIVNMTEGTRTGHDIKTPIVDLEKASFRDEEDQEEKDPWAPLWLYLKVLVFWVLLGVFVCYVMPLLVCLESAIPTSIYHGSGLGINA</sequence>
<evidence type="ECO:0000256" key="1">
    <source>
        <dbReference type="SAM" id="Phobius"/>
    </source>
</evidence>
<reference evidence="2 3" key="1">
    <citation type="submission" date="2023-01" db="EMBL/GenBank/DDBJ databases">
        <title>Analysis of 21 Apiospora genomes using comparative genomics revels a genus with tremendous synthesis potential of carbohydrate active enzymes and secondary metabolites.</title>
        <authorList>
            <person name="Sorensen T."/>
        </authorList>
    </citation>
    <scope>NUCLEOTIDE SEQUENCE [LARGE SCALE GENOMIC DNA]</scope>
    <source>
        <strain evidence="2 3">CBS 33761</strain>
    </source>
</reference>
<keyword evidence="3" id="KW-1185">Reference proteome</keyword>
<keyword evidence="1" id="KW-0472">Membrane</keyword>
<evidence type="ECO:0000313" key="2">
    <source>
        <dbReference type="EMBL" id="KAK8039906.1"/>
    </source>
</evidence>
<organism evidence="2 3">
    <name type="scientific">Apiospora rasikravindrae</name>
    <dbReference type="NCBI Taxonomy" id="990691"/>
    <lineage>
        <taxon>Eukaryota</taxon>
        <taxon>Fungi</taxon>
        <taxon>Dikarya</taxon>
        <taxon>Ascomycota</taxon>
        <taxon>Pezizomycotina</taxon>
        <taxon>Sordariomycetes</taxon>
        <taxon>Xylariomycetidae</taxon>
        <taxon>Amphisphaeriales</taxon>
        <taxon>Apiosporaceae</taxon>
        <taxon>Apiospora</taxon>
    </lineage>
</organism>